<dbReference type="SUPFAM" id="SSF52743">
    <property type="entry name" value="Subtilisin-like"/>
    <property type="match status" value="1"/>
</dbReference>
<dbReference type="Pfam" id="PF00082">
    <property type="entry name" value="Peptidase_S8"/>
    <property type="match status" value="1"/>
</dbReference>
<dbReference type="GO" id="GO:0006508">
    <property type="term" value="P:proteolysis"/>
    <property type="evidence" value="ECO:0007669"/>
    <property type="project" value="UniProtKB-KW"/>
</dbReference>
<dbReference type="InterPro" id="IPR034080">
    <property type="entry name" value="Protease_P7-like_dom"/>
</dbReference>
<dbReference type="CDD" id="cd07483">
    <property type="entry name" value="Peptidases_S8_Subtilisin_Novo-like"/>
    <property type="match status" value="1"/>
</dbReference>
<evidence type="ECO:0000256" key="2">
    <source>
        <dbReference type="ARBA" id="ARBA00022670"/>
    </source>
</evidence>
<keyword evidence="2 5" id="KW-0645">Protease</keyword>
<accession>A0A2N3IK41</accession>
<proteinExistence type="inferred from homology"/>
<keyword evidence="9" id="KW-1185">Reference proteome</keyword>
<reference evidence="8 9" key="1">
    <citation type="submission" date="2017-06" db="EMBL/GenBank/DDBJ databases">
        <title>Raineya orbicola gen. nov., sp. nov. a slightly thermophilic bacterium of the phylum Bacteroidetes and the description of Raineyaceae fam. nov.</title>
        <authorList>
            <person name="Albuquerque L."/>
            <person name="Polonia A.R.M."/>
            <person name="Barroso C."/>
            <person name="Froufe H.J.C."/>
            <person name="Lage O."/>
            <person name="Lobo-Da-Cunha A."/>
            <person name="Egas C."/>
            <person name="Da Costa M.S."/>
        </authorList>
    </citation>
    <scope>NUCLEOTIDE SEQUENCE [LARGE SCALE GENOMIC DNA]</scope>
    <source>
        <strain evidence="8 9">SPSPC-11</strain>
    </source>
</reference>
<feature type="active site" description="Charge relay system" evidence="5">
    <location>
        <position position="443"/>
    </location>
</feature>
<dbReference type="GO" id="GO:0004252">
    <property type="term" value="F:serine-type endopeptidase activity"/>
    <property type="evidence" value="ECO:0007669"/>
    <property type="project" value="UniProtKB-UniRule"/>
</dbReference>
<dbReference type="InterPro" id="IPR023828">
    <property type="entry name" value="Peptidase_S8_Ser-AS"/>
</dbReference>
<dbReference type="PANTHER" id="PTHR43399:SF4">
    <property type="entry name" value="CELL WALL-ASSOCIATED PROTEASE"/>
    <property type="match status" value="1"/>
</dbReference>
<dbReference type="AlphaFoldDB" id="A0A2N3IK41"/>
<evidence type="ECO:0000256" key="3">
    <source>
        <dbReference type="ARBA" id="ARBA00022801"/>
    </source>
</evidence>
<evidence type="ECO:0000256" key="1">
    <source>
        <dbReference type="ARBA" id="ARBA00011073"/>
    </source>
</evidence>
<feature type="active site" description="Charge relay system" evidence="5">
    <location>
        <position position="272"/>
    </location>
</feature>
<dbReference type="PROSITE" id="PS51892">
    <property type="entry name" value="SUBTILASE"/>
    <property type="match status" value="1"/>
</dbReference>
<name>A0A2N3IK41_9BACT</name>
<evidence type="ECO:0000313" key="8">
    <source>
        <dbReference type="EMBL" id="PKQ70618.1"/>
    </source>
</evidence>
<protein>
    <submittedName>
        <fullName evidence="8">Subtilase family</fullName>
    </submittedName>
</protein>
<dbReference type="Proteomes" id="UP000233387">
    <property type="component" value="Unassembled WGS sequence"/>
</dbReference>
<dbReference type="EMBL" id="NKXO01000004">
    <property type="protein sequence ID" value="PKQ70618.1"/>
    <property type="molecule type" value="Genomic_DNA"/>
</dbReference>
<evidence type="ECO:0000313" key="9">
    <source>
        <dbReference type="Proteomes" id="UP000233387"/>
    </source>
</evidence>
<evidence type="ECO:0000259" key="7">
    <source>
        <dbReference type="Pfam" id="PF00082"/>
    </source>
</evidence>
<dbReference type="InterPro" id="IPR022398">
    <property type="entry name" value="Peptidase_S8_His-AS"/>
</dbReference>
<dbReference type="PROSITE" id="PS00136">
    <property type="entry name" value="SUBTILASE_ASP"/>
    <property type="match status" value="1"/>
</dbReference>
<evidence type="ECO:0000256" key="4">
    <source>
        <dbReference type="ARBA" id="ARBA00022825"/>
    </source>
</evidence>
<dbReference type="InterPro" id="IPR051048">
    <property type="entry name" value="Peptidase_S8/S53_subtilisin"/>
</dbReference>
<dbReference type="PROSITE" id="PS00137">
    <property type="entry name" value="SUBTILASE_HIS"/>
    <property type="match status" value="1"/>
</dbReference>
<dbReference type="Gene3D" id="3.40.50.200">
    <property type="entry name" value="Peptidase S8/S53 domain"/>
    <property type="match status" value="2"/>
</dbReference>
<feature type="domain" description="Peptidase S8/S53" evidence="7">
    <location>
        <begin position="56"/>
        <end position="481"/>
    </location>
</feature>
<evidence type="ECO:0000256" key="6">
    <source>
        <dbReference type="RuleBase" id="RU003355"/>
    </source>
</evidence>
<dbReference type="PRINTS" id="PR00723">
    <property type="entry name" value="SUBTILISIN"/>
</dbReference>
<dbReference type="InterPro" id="IPR015500">
    <property type="entry name" value="Peptidase_S8_subtilisin-rel"/>
</dbReference>
<dbReference type="InterPro" id="IPR036852">
    <property type="entry name" value="Peptidase_S8/S53_dom_sf"/>
</dbReference>
<organism evidence="8 9">
    <name type="scientific">Raineya orbicola</name>
    <dbReference type="NCBI Taxonomy" id="2016530"/>
    <lineage>
        <taxon>Bacteria</taxon>
        <taxon>Pseudomonadati</taxon>
        <taxon>Bacteroidota</taxon>
        <taxon>Cytophagia</taxon>
        <taxon>Cytophagales</taxon>
        <taxon>Raineyaceae</taxon>
        <taxon>Raineya</taxon>
    </lineage>
</organism>
<comment type="caution">
    <text evidence="8">The sequence shown here is derived from an EMBL/GenBank/DDBJ whole genome shotgun (WGS) entry which is preliminary data.</text>
</comment>
<dbReference type="InterPro" id="IPR000209">
    <property type="entry name" value="Peptidase_S8/S53_dom"/>
</dbReference>
<dbReference type="OrthoDB" id="9798386at2"/>
<gene>
    <name evidence="8" type="ORF">Rain11_0348</name>
</gene>
<dbReference type="PANTHER" id="PTHR43399">
    <property type="entry name" value="SUBTILISIN-RELATED"/>
    <property type="match status" value="1"/>
</dbReference>
<feature type="active site" description="Charge relay system" evidence="5">
    <location>
        <position position="65"/>
    </location>
</feature>
<keyword evidence="4 5" id="KW-0720">Serine protease</keyword>
<evidence type="ECO:0000256" key="5">
    <source>
        <dbReference type="PROSITE-ProRule" id="PRU01240"/>
    </source>
</evidence>
<comment type="similarity">
    <text evidence="1 5 6">Belongs to the peptidase S8 family.</text>
</comment>
<dbReference type="InterPro" id="IPR023827">
    <property type="entry name" value="Peptidase_S8_Asp-AS"/>
</dbReference>
<dbReference type="PROSITE" id="PS00138">
    <property type="entry name" value="SUBTILASE_SER"/>
    <property type="match status" value="1"/>
</dbReference>
<keyword evidence="3 5" id="KW-0378">Hydrolase</keyword>
<dbReference type="RefSeq" id="WP_101357614.1">
    <property type="nucleotide sequence ID" value="NZ_NKXO01000004.1"/>
</dbReference>
<sequence length="520" mass="57689">MKKVFIPAVMFSLLGIATKAQEKAPENWFNLDPKKDNVRGISTERTYEELLKNKKGRTVIVAVIDSGVDIEHEDLQGKIWTNPKEIAGNGKDDDGNGFVDDVNGWNFIGGKNGKNIHQDSYEVAREYARLSKKFKKPNPKDPEYEYFEKVKKELEGKREEKKTEMEQLKPFYESIQVVKKALAGKPMTKENILELPDTDLKLKEAKSKTLFAFMIGATPEELEEYYDKGLKNALEYGLNPEFNPRKIVGDNTKKLREKGYGNNDVKGPDAFHGTHVAGIIAANRDNSLGIKGVANNVLIMPIRAVPDGDERDKDIANAIFYAVDNGAHIINMSFGKAYSPDKKFVDEAVKYAESKGVLLIHAAGNDAKNLEVEANFPNRYYADGGEAKNWLEIGASSWHDKDSKFVANFSNYGKTKVDVFAPGVDIYSTVPDKNAYKNASGTSMAAPATSGVAAILMSYYPELTAVQVKEILLKSAIRYTQDINKPGAKGEKVKLSDLCVTGAIINAYEAVRLAEEMTKK</sequence>